<evidence type="ECO:0000259" key="1">
    <source>
        <dbReference type="Pfam" id="PF00561"/>
    </source>
</evidence>
<dbReference type="InterPro" id="IPR050266">
    <property type="entry name" value="AB_hydrolase_sf"/>
</dbReference>
<sequence length="324" mass="35100">MDAVVRVLGSAYRGLVIVASQRLGDLLGSAEGGFKNAAARQHYLEVYARVRALSLCPDVVHDIETEFGTVRVYQHGPRAGEPIVLVHGFFLTSAMWWEQVAGLTGDFTVYAIDMLGQPGASTQTKKMSTTADAARCIAAVLETLNLSNVHLVGHSYGGWLATYTAAEAPHRMATLTLVDPAHTVGRLSGRFWWTLALLLSRPRSARAQRAAARVLGDSTAGSPVDALTSLFVAGFVSFAAPLNTPPLRMARDRVLRSLDLPVQVLLASNTIHNSAKAIRRLASVVPKWQHHLLPNTSHALFAERPGEVNECIRQFVVTHRRGAS</sequence>
<reference evidence="2 3" key="1">
    <citation type="journal article" date="2019" name="Emerg. Microbes Infect.">
        <title>Comprehensive subspecies identification of 175 nontuberculous mycobacteria species based on 7547 genomic profiles.</title>
        <authorList>
            <person name="Matsumoto Y."/>
            <person name="Kinjo T."/>
            <person name="Motooka D."/>
            <person name="Nabeya D."/>
            <person name="Jung N."/>
            <person name="Uechi K."/>
            <person name="Horii T."/>
            <person name="Iida T."/>
            <person name="Fujita J."/>
            <person name="Nakamura S."/>
        </authorList>
    </citation>
    <scope>NUCLEOTIDE SEQUENCE [LARGE SCALE GENOMIC DNA]</scope>
    <source>
        <strain evidence="2 3">JCM 30996</strain>
    </source>
</reference>
<dbReference type="PANTHER" id="PTHR43798">
    <property type="entry name" value="MONOACYLGLYCEROL LIPASE"/>
    <property type="match status" value="1"/>
</dbReference>
<dbReference type="PANTHER" id="PTHR43798:SF33">
    <property type="entry name" value="HYDROLASE, PUTATIVE (AFU_ORTHOLOGUE AFUA_2G14860)-RELATED"/>
    <property type="match status" value="1"/>
</dbReference>
<dbReference type="SUPFAM" id="SSF53474">
    <property type="entry name" value="alpha/beta-Hydrolases"/>
    <property type="match status" value="1"/>
</dbReference>
<dbReference type="EMBL" id="BLLB01000002">
    <property type="protein sequence ID" value="GFH00525.1"/>
    <property type="molecule type" value="Genomic_DNA"/>
</dbReference>
<dbReference type="GO" id="GO:0016020">
    <property type="term" value="C:membrane"/>
    <property type="evidence" value="ECO:0007669"/>
    <property type="project" value="TreeGrafter"/>
</dbReference>
<evidence type="ECO:0000313" key="2">
    <source>
        <dbReference type="EMBL" id="GFH00525.1"/>
    </source>
</evidence>
<name>A0A7I9ZHN0_9MYCO</name>
<dbReference type="Gene3D" id="3.40.50.1820">
    <property type="entry name" value="alpha/beta hydrolase"/>
    <property type="match status" value="1"/>
</dbReference>
<dbReference type="InterPro" id="IPR000073">
    <property type="entry name" value="AB_hydrolase_1"/>
</dbReference>
<dbReference type="Pfam" id="PF00561">
    <property type="entry name" value="Abhydrolase_1"/>
    <property type="match status" value="1"/>
</dbReference>
<feature type="domain" description="AB hydrolase-1" evidence="1">
    <location>
        <begin position="82"/>
        <end position="225"/>
    </location>
</feature>
<dbReference type="GO" id="GO:0046464">
    <property type="term" value="P:acylglycerol catabolic process"/>
    <property type="evidence" value="ECO:0007669"/>
    <property type="project" value="TreeGrafter"/>
</dbReference>
<dbReference type="GO" id="GO:0047372">
    <property type="term" value="F:monoacylglycerol lipase activity"/>
    <property type="evidence" value="ECO:0007669"/>
    <property type="project" value="TreeGrafter"/>
</dbReference>
<evidence type="ECO:0000313" key="3">
    <source>
        <dbReference type="Proteomes" id="UP000465304"/>
    </source>
</evidence>
<accession>A0A7I9ZHN0</accession>
<protein>
    <recommendedName>
        <fullName evidence="1">AB hydrolase-1 domain-containing protein</fullName>
    </recommendedName>
</protein>
<dbReference type="InterPro" id="IPR029058">
    <property type="entry name" value="AB_hydrolase_fold"/>
</dbReference>
<dbReference type="AlphaFoldDB" id="A0A7I9ZHN0"/>
<organism evidence="2 3">
    <name type="scientific">Mycolicibacterium hippocampi</name>
    <dbReference type="NCBI Taxonomy" id="659824"/>
    <lineage>
        <taxon>Bacteria</taxon>
        <taxon>Bacillati</taxon>
        <taxon>Actinomycetota</taxon>
        <taxon>Actinomycetes</taxon>
        <taxon>Mycobacteriales</taxon>
        <taxon>Mycobacteriaceae</taxon>
        <taxon>Mycolicibacterium</taxon>
    </lineage>
</organism>
<proteinExistence type="predicted"/>
<dbReference type="Proteomes" id="UP000465304">
    <property type="component" value="Unassembled WGS sequence"/>
</dbReference>
<gene>
    <name evidence="2" type="ORF">MHIP_10080</name>
</gene>
<comment type="caution">
    <text evidence="2">The sequence shown here is derived from an EMBL/GenBank/DDBJ whole genome shotgun (WGS) entry which is preliminary data.</text>
</comment>
<keyword evidence="3" id="KW-1185">Reference proteome</keyword>